<dbReference type="Proteomes" id="UP000783287">
    <property type="component" value="Unassembled WGS sequence"/>
</dbReference>
<sequence>LNIKNVNVLILFIGVFASLAYIFMTVSTVGAIILAFYAIQIVIALKIYYPSPWGIVFNSRSQLLVKGAITRLYKDNDNRIIDIDITDESGKFSFRAKEGNYFFKISHPDYVLDKYSESSLLEISNMEEGLVSIERHNNQASYMHVPLTK</sequence>
<feature type="non-terminal residue" evidence="2">
    <location>
        <position position="1"/>
    </location>
</feature>
<dbReference type="SUPFAM" id="SSF49478">
    <property type="entry name" value="Cna protein B-type domain"/>
    <property type="match status" value="1"/>
</dbReference>
<keyword evidence="1" id="KW-0472">Membrane</keyword>
<feature type="transmembrane region" description="Helical" evidence="1">
    <location>
        <begin position="30"/>
        <end position="49"/>
    </location>
</feature>
<feature type="transmembrane region" description="Helical" evidence="1">
    <location>
        <begin position="7"/>
        <end position="24"/>
    </location>
</feature>
<evidence type="ECO:0008006" key="4">
    <source>
        <dbReference type="Google" id="ProtNLM"/>
    </source>
</evidence>
<accession>A0A955L774</accession>
<reference evidence="2" key="2">
    <citation type="journal article" date="2021" name="Microbiome">
        <title>Successional dynamics and alternative stable states in a saline activated sludge microbial community over 9 years.</title>
        <authorList>
            <person name="Wang Y."/>
            <person name="Ye J."/>
            <person name="Ju F."/>
            <person name="Liu L."/>
            <person name="Boyd J.A."/>
            <person name="Deng Y."/>
            <person name="Parks D.H."/>
            <person name="Jiang X."/>
            <person name="Yin X."/>
            <person name="Woodcroft B.J."/>
            <person name="Tyson G.W."/>
            <person name="Hugenholtz P."/>
            <person name="Polz M.F."/>
            <person name="Zhang T."/>
        </authorList>
    </citation>
    <scope>NUCLEOTIDE SEQUENCE</scope>
    <source>
        <strain evidence="2">HKST-UBA14</strain>
    </source>
</reference>
<keyword evidence="1" id="KW-1133">Transmembrane helix</keyword>
<evidence type="ECO:0000313" key="2">
    <source>
        <dbReference type="EMBL" id="MCA9383978.1"/>
    </source>
</evidence>
<dbReference type="AlphaFoldDB" id="A0A955L774"/>
<keyword evidence="1" id="KW-0812">Transmembrane</keyword>
<comment type="caution">
    <text evidence="2">The sequence shown here is derived from an EMBL/GenBank/DDBJ whole genome shotgun (WGS) entry which is preliminary data.</text>
</comment>
<name>A0A955L774_9BACT</name>
<evidence type="ECO:0000313" key="3">
    <source>
        <dbReference type="Proteomes" id="UP000783287"/>
    </source>
</evidence>
<protein>
    <recommendedName>
        <fullName evidence="4">Carboxypeptidase regulatory-like domain-containing protein</fullName>
    </recommendedName>
</protein>
<organism evidence="2 3">
    <name type="scientific">Candidatus Dojkabacteria bacterium</name>
    <dbReference type="NCBI Taxonomy" id="2099670"/>
    <lineage>
        <taxon>Bacteria</taxon>
        <taxon>Candidatus Dojkabacteria</taxon>
    </lineage>
</organism>
<gene>
    <name evidence="2" type="ORF">KC909_06475</name>
</gene>
<dbReference type="EMBL" id="JAGQLK010000197">
    <property type="protein sequence ID" value="MCA9383978.1"/>
    <property type="molecule type" value="Genomic_DNA"/>
</dbReference>
<reference evidence="2" key="1">
    <citation type="submission" date="2020-04" db="EMBL/GenBank/DDBJ databases">
        <authorList>
            <person name="Zhang T."/>
        </authorList>
    </citation>
    <scope>NUCLEOTIDE SEQUENCE</scope>
    <source>
        <strain evidence="2">HKST-UBA14</strain>
    </source>
</reference>
<evidence type="ECO:0000256" key="1">
    <source>
        <dbReference type="SAM" id="Phobius"/>
    </source>
</evidence>
<proteinExistence type="predicted"/>